<proteinExistence type="predicted"/>
<dbReference type="EMBL" id="AJTC01000028">
    <property type="protein sequence ID" value="EIJ29999.1"/>
    <property type="molecule type" value="Genomic_DNA"/>
</dbReference>
<dbReference type="Proteomes" id="UP000003778">
    <property type="component" value="Unassembled WGS sequence"/>
</dbReference>
<reference evidence="1 2" key="1">
    <citation type="submission" date="2012-04" db="EMBL/GenBank/DDBJ databases">
        <authorList>
            <person name="Durkin A.S."/>
            <person name="McCorrison J."/>
            <person name="Torralba M."/>
            <person name="Gillis M."/>
            <person name="Methe B."/>
            <person name="Sutton G."/>
            <person name="Nelson K.E."/>
        </authorList>
    </citation>
    <scope>NUCLEOTIDE SEQUENCE [LARGE SCALE GENOMIC DNA]</scope>
    <source>
        <strain evidence="1 2">HK2019</strain>
    </source>
</reference>
<sequence length="143" mass="15800">MLGFVQFFQHDGAAFVKQPPFIGERKVARIALQQTHVQPRFQAGNSFADGGAGQPELFGGGGKRAAFDAGNKGRYIVEIVEFHKFFLRRSGIDARQIQVNLKTSGINARPTFGVFLPEIGEAHSRIKQIYFISFKNSSQGAKK</sequence>
<organism evidence="1 2">
    <name type="scientific">Haemophilus parainfluenzae HK2019</name>
    <dbReference type="NCBI Taxonomy" id="1095746"/>
    <lineage>
        <taxon>Bacteria</taxon>
        <taxon>Pseudomonadati</taxon>
        <taxon>Pseudomonadota</taxon>
        <taxon>Gammaproteobacteria</taxon>
        <taxon>Pasteurellales</taxon>
        <taxon>Pasteurellaceae</taxon>
        <taxon>Haemophilus</taxon>
    </lineage>
</organism>
<name>A0ABN0EUZ1_HAEPA</name>
<accession>A0ABN0EUZ1</accession>
<keyword evidence="2" id="KW-1185">Reference proteome</keyword>
<protein>
    <submittedName>
        <fullName evidence="1">Uncharacterized protein</fullName>
    </submittedName>
</protein>
<comment type="caution">
    <text evidence="1">The sequence shown here is derived from an EMBL/GenBank/DDBJ whole genome shotgun (WGS) entry which is preliminary data.</text>
</comment>
<evidence type="ECO:0000313" key="1">
    <source>
        <dbReference type="EMBL" id="EIJ29999.1"/>
    </source>
</evidence>
<gene>
    <name evidence="1" type="ORF">HMPREF1119_1283</name>
</gene>
<evidence type="ECO:0000313" key="2">
    <source>
        <dbReference type="Proteomes" id="UP000003778"/>
    </source>
</evidence>